<protein>
    <recommendedName>
        <fullName evidence="4">Permease</fullName>
    </recommendedName>
</protein>
<evidence type="ECO:0000313" key="3">
    <source>
        <dbReference type="Proteomes" id="UP000270468"/>
    </source>
</evidence>
<dbReference type="Proteomes" id="UP000270468">
    <property type="component" value="Unassembled WGS sequence"/>
</dbReference>
<organism evidence="2 3">
    <name type="scientific">Filibacter tadaridae</name>
    <dbReference type="NCBI Taxonomy" id="2483811"/>
    <lineage>
        <taxon>Bacteria</taxon>
        <taxon>Bacillati</taxon>
        <taxon>Bacillota</taxon>
        <taxon>Bacilli</taxon>
        <taxon>Bacillales</taxon>
        <taxon>Caryophanaceae</taxon>
        <taxon>Filibacter</taxon>
    </lineage>
</organism>
<proteinExistence type="predicted"/>
<evidence type="ECO:0000256" key="1">
    <source>
        <dbReference type="SAM" id="Phobius"/>
    </source>
</evidence>
<dbReference type="EMBL" id="UXAV01000042">
    <property type="protein sequence ID" value="VDC29529.1"/>
    <property type="molecule type" value="Genomic_DNA"/>
</dbReference>
<gene>
    <name evidence="2" type="ORF">FILTAD_02131</name>
</gene>
<keyword evidence="1" id="KW-0812">Transmembrane</keyword>
<evidence type="ECO:0000313" key="2">
    <source>
        <dbReference type="EMBL" id="VDC29529.1"/>
    </source>
</evidence>
<reference evidence="2 3" key="1">
    <citation type="submission" date="2018-11" db="EMBL/GenBank/DDBJ databases">
        <authorList>
            <person name="Criscuolo A."/>
        </authorList>
    </citation>
    <scope>NUCLEOTIDE SEQUENCE [LARGE SCALE GENOMIC DNA]</scope>
    <source>
        <strain evidence="2">ATB-66</strain>
    </source>
</reference>
<keyword evidence="1" id="KW-1133">Transmembrane helix</keyword>
<feature type="transmembrane region" description="Helical" evidence="1">
    <location>
        <begin position="41"/>
        <end position="59"/>
    </location>
</feature>
<name>A0A3P5X5P5_9BACL</name>
<feature type="transmembrane region" description="Helical" evidence="1">
    <location>
        <begin position="12"/>
        <end position="35"/>
    </location>
</feature>
<keyword evidence="1" id="KW-0472">Membrane</keyword>
<evidence type="ECO:0008006" key="4">
    <source>
        <dbReference type="Google" id="ProtNLM"/>
    </source>
</evidence>
<dbReference type="AlphaFoldDB" id="A0A3P5X5P5"/>
<keyword evidence="3" id="KW-1185">Reference proteome</keyword>
<accession>A0A3P5X5P5</accession>
<sequence length="70" mass="8364">MFSFQTFKDKRYWILLIPFIIVLIGISVFASNYFIENPLMAPIFLLLNAILFWGIYHLWKYVGDKNKEDS</sequence>